<feature type="transmembrane region" description="Helical" evidence="8">
    <location>
        <begin position="101"/>
        <end position="125"/>
    </location>
</feature>
<evidence type="ECO:0000256" key="1">
    <source>
        <dbReference type="ARBA" id="ARBA00004651"/>
    </source>
</evidence>
<keyword evidence="10" id="KW-1185">Reference proteome</keyword>
<keyword evidence="3" id="KW-1003">Cell membrane</keyword>
<gene>
    <name evidence="9" type="ORF">GCM10022215_22550</name>
</gene>
<evidence type="ECO:0000313" key="10">
    <source>
        <dbReference type="Proteomes" id="UP001501495"/>
    </source>
</evidence>
<feature type="transmembrane region" description="Helical" evidence="8">
    <location>
        <begin position="6"/>
        <end position="24"/>
    </location>
</feature>
<dbReference type="Proteomes" id="UP001501495">
    <property type="component" value="Unassembled WGS sequence"/>
</dbReference>
<dbReference type="NCBIfam" id="TIGR03426">
    <property type="entry name" value="shape_MreD"/>
    <property type="match status" value="1"/>
</dbReference>
<evidence type="ECO:0000256" key="6">
    <source>
        <dbReference type="ARBA" id="ARBA00022989"/>
    </source>
</evidence>
<dbReference type="InterPro" id="IPR007227">
    <property type="entry name" value="Cell_shape_determining_MreD"/>
</dbReference>
<evidence type="ECO:0000256" key="2">
    <source>
        <dbReference type="ARBA" id="ARBA00007776"/>
    </source>
</evidence>
<evidence type="ECO:0000313" key="9">
    <source>
        <dbReference type="EMBL" id="GAA4119710.1"/>
    </source>
</evidence>
<evidence type="ECO:0000256" key="7">
    <source>
        <dbReference type="ARBA" id="ARBA00023136"/>
    </source>
</evidence>
<keyword evidence="6 8" id="KW-1133">Transmembrane helix</keyword>
<keyword evidence="5" id="KW-0133">Cell shape</keyword>
<evidence type="ECO:0000256" key="8">
    <source>
        <dbReference type="SAM" id="Phobius"/>
    </source>
</evidence>
<proteinExistence type="inferred from homology"/>
<dbReference type="Pfam" id="PF04093">
    <property type="entry name" value="MreD"/>
    <property type="match status" value="1"/>
</dbReference>
<dbReference type="EMBL" id="BAAAZH010000014">
    <property type="protein sequence ID" value="GAA4119710.1"/>
    <property type="molecule type" value="Genomic_DNA"/>
</dbReference>
<dbReference type="RefSeq" id="WP_344733480.1">
    <property type="nucleotide sequence ID" value="NZ_BAAAZH010000014.1"/>
</dbReference>
<comment type="similarity">
    <text evidence="2">Belongs to the MreD family.</text>
</comment>
<feature type="transmembrane region" description="Helical" evidence="8">
    <location>
        <begin position="36"/>
        <end position="61"/>
    </location>
</feature>
<name>A0ABP7XJ48_9ACTN</name>
<evidence type="ECO:0000256" key="4">
    <source>
        <dbReference type="ARBA" id="ARBA00022692"/>
    </source>
</evidence>
<feature type="transmembrane region" description="Helical" evidence="8">
    <location>
        <begin position="137"/>
        <end position="156"/>
    </location>
</feature>
<comment type="caution">
    <text evidence="9">The sequence shown here is derived from an EMBL/GenBank/DDBJ whole genome shotgun (WGS) entry which is preliminary data.</text>
</comment>
<keyword evidence="4 8" id="KW-0812">Transmembrane</keyword>
<comment type="subcellular location">
    <subcellularLocation>
        <location evidence="1">Cell membrane</location>
        <topology evidence="1">Multi-pass membrane protein</topology>
    </subcellularLocation>
</comment>
<accession>A0ABP7XJ48</accession>
<reference evidence="10" key="1">
    <citation type="journal article" date="2019" name="Int. J. Syst. Evol. Microbiol.">
        <title>The Global Catalogue of Microorganisms (GCM) 10K type strain sequencing project: providing services to taxonomists for standard genome sequencing and annotation.</title>
        <authorList>
            <consortium name="The Broad Institute Genomics Platform"/>
            <consortium name="The Broad Institute Genome Sequencing Center for Infectious Disease"/>
            <person name="Wu L."/>
            <person name="Ma J."/>
        </authorList>
    </citation>
    <scope>NUCLEOTIDE SEQUENCE [LARGE SCALE GENOMIC DNA]</scope>
    <source>
        <strain evidence="10">JCM 16703</strain>
    </source>
</reference>
<protein>
    <recommendedName>
        <fullName evidence="11">Rod shape-determining protein MreD</fullName>
    </recommendedName>
</protein>
<evidence type="ECO:0008006" key="11">
    <source>
        <dbReference type="Google" id="ProtNLM"/>
    </source>
</evidence>
<feature type="transmembrane region" description="Helical" evidence="8">
    <location>
        <begin position="73"/>
        <end position="89"/>
    </location>
</feature>
<evidence type="ECO:0000256" key="3">
    <source>
        <dbReference type="ARBA" id="ARBA00022475"/>
    </source>
</evidence>
<sequence length="174" mass="17857">MSLLRTAGIALAVVVAALLQVALVPHLAWRGIGPDLTLLVVVAAALTWGAQSGMVMGFLAGAFLDLVPPSDHLVGRWALAFVVVGYLAGRVRAELPTARPSVGATLATVAACSFVGTSVFAFTGMLLGDSSLSVGEVLPVIAVGVVWDLALTPLVVPPLLRGFARLAVEPGRLR</sequence>
<evidence type="ECO:0000256" key="5">
    <source>
        <dbReference type="ARBA" id="ARBA00022960"/>
    </source>
</evidence>
<organism evidence="9 10">
    <name type="scientific">Nocardioides fonticola</name>
    <dbReference type="NCBI Taxonomy" id="450363"/>
    <lineage>
        <taxon>Bacteria</taxon>
        <taxon>Bacillati</taxon>
        <taxon>Actinomycetota</taxon>
        <taxon>Actinomycetes</taxon>
        <taxon>Propionibacteriales</taxon>
        <taxon>Nocardioidaceae</taxon>
        <taxon>Nocardioides</taxon>
    </lineage>
</organism>
<keyword evidence="7 8" id="KW-0472">Membrane</keyword>